<organism evidence="1">
    <name type="scientific">Amphimedon queenslandica</name>
    <name type="common">Sponge</name>
    <dbReference type="NCBI Taxonomy" id="400682"/>
    <lineage>
        <taxon>Eukaryota</taxon>
        <taxon>Metazoa</taxon>
        <taxon>Porifera</taxon>
        <taxon>Demospongiae</taxon>
        <taxon>Heteroscleromorpha</taxon>
        <taxon>Haplosclerida</taxon>
        <taxon>Niphatidae</taxon>
        <taxon>Amphimedon</taxon>
    </lineage>
</organism>
<name>A0A1X7V8N5_AMPQE</name>
<evidence type="ECO:0000313" key="1">
    <source>
        <dbReference type="EnsemblMetazoa" id="Aqu2.1.36655_001"/>
    </source>
</evidence>
<proteinExistence type="predicted"/>
<dbReference type="InParanoid" id="A0A1X7V8N5"/>
<dbReference type="InterPro" id="IPR012337">
    <property type="entry name" value="RNaseH-like_sf"/>
</dbReference>
<dbReference type="AlphaFoldDB" id="A0A1X7V8N5"/>
<reference evidence="1" key="1">
    <citation type="submission" date="2017-05" db="UniProtKB">
        <authorList>
            <consortium name="EnsemblMetazoa"/>
        </authorList>
    </citation>
    <scope>IDENTIFICATION</scope>
</reference>
<dbReference type="STRING" id="400682.A0A1X7V8N5"/>
<dbReference type="SUPFAM" id="SSF53098">
    <property type="entry name" value="Ribonuclease H-like"/>
    <property type="match status" value="1"/>
</dbReference>
<evidence type="ECO:0008006" key="2">
    <source>
        <dbReference type="Google" id="ProtNLM"/>
    </source>
</evidence>
<sequence length="189" mass="21044">MPFVQTTYKLESDNPIIALECYELISSLTSTVDMAHYPHVQAVTRQMSASGTNQDAKDVIVNYAQAALSNKAFSPTKVRMIKLDIVMIETLSLFPFVNDTTLSALKSEFSSYVAASEDVSSDLTQLEFQKAHADKLPSWGETAKKVLLLQPSSAAVERAFSVYKFTFSEQQLSSLEDYIEASMMPQYNK</sequence>
<dbReference type="EnsemblMetazoa" id="Aqu2.1.36655_001">
    <property type="protein sequence ID" value="Aqu2.1.36655_001"/>
    <property type="gene ID" value="Aqu2.1.36655"/>
</dbReference>
<protein>
    <recommendedName>
        <fullName evidence="2">HAT C-terminal dimerisation domain-containing protein</fullName>
    </recommendedName>
</protein>
<accession>A0A1X7V8N5</accession>